<gene>
    <name evidence="1" type="primary">ga25634</name>
    <name evidence="1" type="ORF">PR202_ga25634</name>
</gene>
<dbReference type="AlphaFoldDB" id="A0AAV5DBH2"/>
<reference evidence="1" key="1">
    <citation type="journal article" date="2018" name="DNA Res.">
        <title>Multiple hybrid de novo genome assembly of finger millet, an orphan allotetraploid crop.</title>
        <authorList>
            <person name="Hatakeyama M."/>
            <person name="Aluri S."/>
            <person name="Balachadran M.T."/>
            <person name="Sivarajan S.R."/>
            <person name="Patrignani A."/>
            <person name="Gruter S."/>
            <person name="Poveda L."/>
            <person name="Shimizu-Inatsugi R."/>
            <person name="Baeten J."/>
            <person name="Francoijs K.J."/>
            <person name="Nataraja K.N."/>
            <person name="Reddy Y.A.N."/>
            <person name="Phadnis S."/>
            <person name="Ravikumar R.L."/>
            <person name="Schlapbach R."/>
            <person name="Sreeman S.M."/>
            <person name="Shimizu K.K."/>
        </authorList>
    </citation>
    <scope>NUCLEOTIDE SEQUENCE</scope>
</reference>
<evidence type="ECO:0000313" key="1">
    <source>
        <dbReference type="EMBL" id="GJN07773.1"/>
    </source>
</evidence>
<sequence length="176" mass="19738">MRREVVNFEQSTEESLAQAWSHFQSLLKKGPDLGMDDNLLVQTFYMSLKGLSIMHLDSSARGSFLDVTTKVGMDLLIKIASTKALHRHWDEFEEDSGSLLEQSRVNVPTVAEISVLKVNVKDDPWKNSQETRLESGDVLIGIAHAGRHNRSVYRYYSHANRTDTLGGDSSKTEASI</sequence>
<keyword evidence="2" id="KW-1185">Reference proteome</keyword>
<name>A0AAV5DBH2_ELECO</name>
<dbReference type="EMBL" id="BQKI01000015">
    <property type="protein sequence ID" value="GJN07773.1"/>
    <property type="molecule type" value="Genomic_DNA"/>
</dbReference>
<evidence type="ECO:0000313" key="2">
    <source>
        <dbReference type="Proteomes" id="UP001054889"/>
    </source>
</evidence>
<organism evidence="1 2">
    <name type="scientific">Eleusine coracana subsp. coracana</name>
    <dbReference type="NCBI Taxonomy" id="191504"/>
    <lineage>
        <taxon>Eukaryota</taxon>
        <taxon>Viridiplantae</taxon>
        <taxon>Streptophyta</taxon>
        <taxon>Embryophyta</taxon>
        <taxon>Tracheophyta</taxon>
        <taxon>Spermatophyta</taxon>
        <taxon>Magnoliopsida</taxon>
        <taxon>Liliopsida</taxon>
        <taxon>Poales</taxon>
        <taxon>Poaceae</taxon>
        <taxon>PACMAD clade</taxon>
        <taxon>Chloridoideae</taxon>
        <taxon>Cynodonteae</taxon>
        <taxon>Eleusininae</taxon>
        <taxon>Eleusine</taxon>
    </lineage>
</organism>
<comment type="caution">
    <text evidence="1">The sequence shown here is derived from an EMBL/GenBank/DDBJ whole genome shotgun (WGS) entry which is preliminary data.</text>
</comment>
<accession>A0AAV5DBH2</accession>
<protein>
    <submittedName>
        <fullName evidence="1">Uncharacterized protein</fullName>
    </submittedName>
</protein>
<dbReference type="Proteomes" id="UP001054889">
    <property type="component" value="Unassembled WGS sequence"/>
</dbReference>
<proteinExistence type="predicted"/>
<reference evidence="1" key="2">
    <citation type="submission" date="2021-12" db="EMBL/GenBank/DDBJ databases">
        <title>Resequencing data analysis of finger millet.</title>
        <authorList>
            <person name="Hatakeyama M."/>
            <person name="Aluri S."/>
            <person name="Balachadran M.T."/>
            <person name="Sivarajan S.R."/>
            <person name="Poveda L."/>
            <person name="Shimizu-Inatsugi R."/>
            <person name="Schlapbach R."/>
            <person name="Sreeman S.M."/>
            <person name="Shimizu K.K."/>
        </authorList>
    </citation>
    <scope>NUCLEOTIDE SEQUENCE</scope>
</reference>